<dbReference type="Gene3D" id="3.30.460.10">
    <property type="entry name" value="Beta Polymerase, domain 2"/>
    <property type="match status" value="1"/>
</dbReference>
<evidence type="ECO:0000259" key="1">
    <source>
        <dbReference type="Pfam" id="PF01909"/>
    </source>
</evidence>
<dbReference type="InterPro" id="IPR043519">
    <property type="entry name" value="NT_sf"/>
</dbReference>
<dbReference type="Pfam" id="PF01909">
    <property type="entry name" value="NTP_transf_2"/>
    <property type="match status" value="1"/>
</dbReference>
<dbReference type="EMBL" id="AP019537">
    <property type="protein sequence ID" value="BBJ05131.1"/>
    <property type="molecule type" value="Genomic_DNA"/>
</dbReference>
<name>A0A455W7P9_MARNT</name>
<gene>
    <name evidence="2" type="ORF">YBY_29800</name>
</gene>
<dbReference type="SUPFAM" id="SSF81301">
    <property type="entry name" value="Nucleotidyltransferase"/>
    <property type="match status" value="1"/>
</dbReference>
<feature type="domain" description="Polymerase nucleotidyl transferase" evidence="1">
    <location>
        <begin position="27"/>
        <end position="95"/>
    </location>
</feature>
<reference evidence="2" key="1">
    <citation type="submission" date="2019-03" db="EMBL/GenBank/DDBJ databases">
        <title>Whole genome analysis of nitrate-reducing bacteria Marinobacter hydrocarbonoclasticus YB03.</title>
        <authorList>
            <person name="Azam A.H."/>
            <person name="Yuk S.R."/>
            <person name="Kamarisima K."/>
            <person name="Miyanaga K."/>
            <person name="Tanji Y."/>
        </authorList>
    </citation>
    <scope>NUCLEOTIDE SEQUENCE</scope>
    <source>
        <strain evidence="2">YB03</strain>
    </source>
</reference>
<accession>A0A455W7P9</accession>
<proteinExistence type="predicted"/>
<dbReference type="AlphaFoldDB" id="A0A455W7P9"/>
<dbReference type="GO" id="GO:0016779">
    <property type="term" value="F:nucleotidyltransferase activity"/>
    <property type="evidence" value="ECO:0007669"/>
    <property type="project" value="InterPro"/>
</dbReference>
<organism evidence="2">
    <name type="scientific">Marinobacter nauticus</name>
    <name type="common">Marinobacter hydrocarbonoclasticus</name>
    <name type="synonym">Marinobacter aquaeolei</name>
    <dbReference type="NCBI Taxonomy" id="2743"/>
    <lineage>
        <taxon>Bacteria</taxon>
        <taxon>Pseudomonadati</taxon>
        <taxon>Pseudomonadota</taxon>
        <taxon>Gammaproteobacteria</taxon>
        <taxon>Pseudomonadales</taxon>
        <taxon>Marinobacteraceae</taxon>
        <taxon>Marinobacter</taxon>
    </lineage>
</organism>
<protein>
    <recommendedName>
        <fullName evidence="1">Polymerase nucleotidyl transferase domain-containing protein</fullName>
    </recommendedName>
</protein>
<evidence type="ECO:0000313" key="2">
    <source>
        <dbReference type="EMBL" id="BBJ05131.1"/>
    </source>
</evidence>
<sequence>MSMNESSLRQPDILKDRKDYSIKRLDELKGELSKLSETRAYPRLTIIAAGSLARHEASKHSDIDMFFFTAAEEIEDPRTKELRLFGKIIDVVDELGFPKFSRDCKYLNIISTNEMFKNLGSPTDDHQNFFTARMLLLLESKFLYGETEYNELIDSVIDYYYKDFDQHENNFKPTFLLNDICRYWKTILLNYENKRTPNYNDGQIQESSRDRTKRKVQNYKLKYSRVITCFATICAIGSLEPPVSSQKIKELIRMTPRERLEQIAKNLPNTASLINDILKKYSVFIEKTGLSEEDINKEFENKERVEALFKGANHFGDLMFDLLEKIDKETSSDIKLIRHLVI</sequence>
<dbReference type="InterPro" id="IPR002934">
    <property type="entry name" value="Polymerase_NTP_transf_dom"/>
</dbReference>